<feature type="signal peptide" evidence="1">
    <location>
        <begin position="1"/>
        <end position="21"/>
    </location>
</feature>
<dbReference type="Proteomes" id="UP000306402">
    <property type="component" value="Unassembled WGS sequence"/>
</dbReference>
<dbReference type="OrthoDB" id="963528at2"/>
<protein>
    <recommendedName>
        <fullName evidence="4">DUF3575 domain-containing protein</fullName>
    </recommendedName>
</protein>
<evidence type="ECO:0000313" key="2">
    <source>
        <dbReference type="EMBL" id="TLU99084.1"/>
    </source>
</evidence>
<dbReference type="AlphaFoldDB" id="A0A5R9KSK0"/>
<name>A0A5R9KSK0_9BACT</name>
<proteinExistence type="predicted"/>
<feature type="chain" id="PRO_5024310221" description="DUF3575 domain-containing protein" evidence="1">
    <location>
        <begin position="22"/>
        <end position="219"/>
    </location>
</feature>
<reference evidence="2 3" key="1">
    <citation type="submission" date="2019-05" db="EMBL/GenBank/DDBJ databases">
        <authorList>
            <person name="Qu J.-H."/>
        </authorList>
    </citation>
    <scope>NUCLEOTIDE SEQUENCE [LARGE SCALE GENOMIC DNA]</scope>
    <source>
        <strain evidence="2 3">T17</strain>
    </source>
</reference>
<comment type="caution">
    <text evidence="2">The sequence shown here is derived from an EMBL/GenBank/DDBJ whole genome shotgun (WGS) entry which is preliminary data.</text>
</comment>
<organism evidence="2 3">
    <name type="scientific">Dyadobacter luticola</name>
    <dbReference type="NCBI Taxonomy" id="1979387"/>
    <lineage>
        <taxon>Bacteria</taxon>
        <taxon>Pseudomonadati</taxon>
        <taxon>Bacteroidota</taxon>
        <taxon>Cytophagia</taxon>
        <taxon>Cytophagales</taxon>
        <taxon>Spirosomataceae</taxon>
        <taxon>Dyadobacter</taxon>
    </lineage>
</organism>
<dbReference type="EMBL" id="VCEJ01000005">
    <property type="protein sequence ID" value="TLU99084.1"/>
    <property type="molecule type" value="Genomic_DNA"/>
</dbReference>
<dbReference type="RefSeq" id="WP_138367375.1">
    <property type="nucleotide sequence ID" value="NZ_VCEJ01000005.1"/>
</dbReference>
<keyword evidence="1" id="KW-0732">Signal</keyword>
<sequence length="219" mass="25083">MQKLSAFLLAAMYFSVNAAFAQQPIEKPPEKTKFNNKDLTAFKWDASLNVYQLFRSGSGTLMLRYAPHKNGAYRLSLGLLNSGTNKYQVYQDSLGSPSTDPYVFRKIGRALEIQLGYERQKNVGRHQLFFGMDAQAYYSYDHSQPSMILPIRMYVLSAIPFVGIKYRILNRLSVSAETGASFSVRLYRNLDFDKNIIAKQTGYFLSFESLRVINLSYHF</sequence>
<evidence type="ECO:0008006" key="4">
    <source>
        <dbReference type="Google" id="ProtNLM"/>
    </source>
</evidence>
<accession>A0A5R9KSK0</accession>
<keyword evidence="3" id="KW-1185">Reference proteome</keyword>
<evidence type="ECO:0000256" key="1">
    <source>
        <dbReference type="SAM" id="SignalP"/>
    </source>
</evidence>
<evidence type="ECO:0000313" key="3">
    <source>
        <dbReference type="Proteomes" id="UP000306402"/>
    </source>
</evidence>
<gene>
    <name evidence="2" type="ORF">FEN17_21130</name>
</gene>